<comment type="function">
    <text evidence="2">One of several proteins that assist in the late maturation steps of the functional core of the 30S ribosomal subunit. Associates with free 30S ribosomal subunits (but not with 30S subunits that are part of 70S ribosomes or polysomes). Required for efficient processing of 16S rRNA. May interact with the 5'-terminal helix region of 16S rRNA.</text>
</comment>
<comment type="subunit">
    <text evidence="2">Monomer. Binds 30S ribosomal subunits, but not 50S ribosomal subunits or 70S ribosomes.</text>
</comment>
<dbReference type="Pfam" id="PF02033">
    <property type="entry name" value="RBFA"/>
    <property type="match status" value="1"/>
</dbReference>
<evidence type="ECO:0000256" key="2">
    <source>
        <dbReference type="HAMAP-Rule" id="MF_00003"/>
    </source>
</evidence>
<keyword evidence="2" id="KW-0963">Cytoplasm</keyword>
<dbReference type="NCBIfam" id="TIGR00082">
    <property type="entry name" value="rbfA"/>
    <property type="match status" value="1"/>
</dbReference>
<organism evidence="3 4">
    <name type="scientific">Candidatus Endolissoclinum faulkneri L2</name>
    <dbReference type="NCBI Taxonomy" id="1193729"/>
    <lineage>
        <taxon>Bacteria</taxon>
        <taxon>Pseudomonadati</taxon>
        <taxon>Pseudomonadota</taxon>
        <taxon>Alphaproteobacteria</taxon>
        <taxon>Rhodospirillales</taxon>
        <taxon>Rhodospirillaceae</taxon>
        <taxon>Candidatus Endolissoclinum</taxon>
    </lineage>
</organism>
<protein>
    <recommendedName>
        <fullName evidence="2">Ribosome-binding factor A</fullName>
    </recommendedName>
</protein>
<evidence type="ECO:0000313" key="4">
    <source>
        <dbReference type="Proteomes" id="UP000010077"/>
    </source>
</evidence>
<dbReference type="InterPro" id="IPR023799">
    <property type="entry name" value="RbfA_dom_sf"/>
</dbReference>
<sequence>MLNNYNGQSYRQLRVGERIRRILSGILRNNKLYDPILFNLPPITLSEVCVSSDMRNATVWVIPSVNEHMEEILSVLKRASGRLSSQVAREVHMKFTPSLTFKRDTAFDSFQRMTEILQDPLIQQDIKNGTK</sequence>
<gene>
    <name evidence="2 3" type="primary">rbfA</name>
    <name evidence="3" type="ORF">A1OE_65</name>
</gene>
<dbReference type="PANTHER" id="PTHR33515:SF1">
    <property type="entry name" value="RIBOSOME-BINDING FACTOR A, CHLOROPLASTIC-RELATED"/>
    <property type="match status" value="1"/>
</dbReference>
<name>K7YNT1_9PROT</name>
<dbReference type="AlphaFoldDB" id="K7YNT1"/>
<dbReference type="HOGENOM" id="CLU_089475_1_0_5"/>
<dbReference type="RefSeq" id="WP_015087777.1">
    <property type="nucleotide sequence ID" value="NC_019566.1"/>
</dbReference>
<comment type="similarity">
    <text evidence="2">Belongs to the RbfA family.</text>
</comment>
<dbReference type="InterPro" id="IPR020053">
    <property type="entry name" value="Ribosome-bd_factorA_CS"/>
</dbReference>
<proteinExistence type="inferred from homology"/>
<dbReference type="STRING" id="1193729.A1OE_65"/>
<dbReference type="GO" id="GO:0030490">
    <property type="term" value="P:maturation of SSU-rRNA"/>
    <property type="evidence" value="ECO:0007669"/>
    <property type="project" value="UniProtKB-UniRule"/>
</dbReference>
<dbReference type="OrthoDB" id="9805051at2"/>
<dbReference type="KEGG" id="thal:A1OE_65"/>
<comment type="subcellular location">
    <subcellularLocation>
        <location evidence="2">Cytoplasm</location>
    </subcellularLocation>
</comment>
<accession>K7YNT1</accession>
<dbReference type="InterPro" id="IPR000238">
    <property type="entry name" value="RbfA"/>
</dbReference>
<reference evidence="3 4" key="1">
    <citation type="journal article" date="2012" name="Proc. Natl. Acad. Sci. U.S.A.">
        <title>Genome streamlining and chemical defense in a coral reef symbiosis.</title>
        <authorList>
            <person name="Kwan J.C."/>
            <person name="Donia M.S."/>
            <person name="Han A.W."/>
            <person name="Hirose E."/>
            <person name="Haygood M.G."/>
            <person name="Schmidt E.W."/>
        </authorList>
    </citation>
    <scope>NUCLEOTIDE SEQUENCE [LARGE SCALE GENOMIC DNA]</scope>
    <source>
        <strain evidence="3 4">L2</strain>
    </source>
</reference>
<keyword evidence="1 2" id="KW-0690">Ribosome biogenesis</keyword>
<dbReference type="GO" id="GO:0043024">
    <property type="term" value="F:ribosomal small subunit binding"/>
    <property type="evidence" value="ECO:0007669"/>
    <property type="project" value="TreeGrafter"/>
</dbReference>
<evidence type="ECO:0000313" key="3">
    <source>
        <dbReference type="EMBL" id="AFX98279.1"/>
    </source>
</evidence>
<dbReference type="PANTHER" id="PTHR33515">
    <property type="entry name" value="RIBOSOME-BINDING FACTOR A, CHLOROPLASTIC-RELATED"/>
    <property type="match status" value="1"/>
</dbReference>
<keyword evidence="4" id="KW-1185">Reference proteome</keyword>
<dbReference type="eggNOG" id="COG0858">
    <property type="taxonomic scope" value="Bacteria"/>
</dbReference>
<dbReference type="InterPro" id="IPR015946">
    <property type="entry name" value="KH_dom-like_a/b"/>
</dbReference>
<dbReference type="GO" id="GO:0005829">
    <property type="term" value="C:cytosol"/>
    <property type="evidence" value="ECO:0007669"/>
    <property type="project" value="TreeGrafter"/>
</dbReference>
<dbReference type="Gene3D" id="3.30.300.20">
    <property type="match status" value="1"/>
</dbReference>
<dbReference type="Proteomes" id="UP000010077">
    <property type="component" value="Chromosome"/>
</dbReference>
<dbReference type="SUPFAM" id="SSF89919">
    <property type="entry name" value="Ribosome-binding factor A, RbfA"/>
    <property type="match status" value="1"/>
</dbReference>
<dbReference type="PROSITE" id="PS01319">
    <property type="entry name" value="RBFA"/>
    <property type="match status" value="1"/>
</dbReference>
<evidence type="ECO:0000256" key="1">
    <source>
        <dbReference type="ARBA" id="ARBA00022517"/>
    </source>
</evidence>
<dbReference type="EMBL" id="CP003539">
    <property type="protein sequence ID" value="AFX98279.1"/>
    <property type="molecule type" value="Genomic_DNA"/>
</dbReference>
<dbReference type="HAMAP" id="MF_00003">
    <property type="entry name" value="RbfA"/>
    <property type="match status" value="1"/>
</dbReference>